<dbReference type="SUPFAM" id="SSF53850">
    <property type="entry name" value="Periplasmic binding protein-like II"/>
    <property type="match status" value="1"/>
</dbReference>
<evidence type="ECO:0000256" key="1">
    <source>
        <dbReference type="ARBA" id="ARBA00009437"/>
    </source>
</evidence>
<dbReference type="CDD" id="cd08423">
    <property type="entry name" value="PBP2_LTTR_like_6"/>
    <property type="match status" value="1"/>
</dbReference>
<evidence type="ECO:0000256" key="4">
    <source>
        <dbReference type="ARBA" id="ARBA00023163"/>
    </source>
</evidence>
<dbReference type="PROSITE" id="PS50931">
    <property type="entry name" value="HTH_LYSR"/>
    <property type="match status" value="1"/>
</dbReference>
<dbReference type="PANTHER" id="PTHR30346:SF29">
    <property type="entry name" value="LYSR SUBSTRATE-BINDING"/>
    <property type="match status" value="1"/>
</dbReference>
<dbReference type="Gene3D" id="3.40.190.10">
    <property type="entry name" value="Periplasmic binding protein-like II"/>
    <property type="match status" value="2"/>
</dbReference>
<keyword evidence="2" id="KW-0805">Transcription regulation</keyword>
<dbReference type="PANTHER" id="PTHR30346">
    <property type="entry name" value="TRANSCRIPTIONAL DUAL REGULATOR HCAR-RELATED"/>
    <property type="match status" value="1"/>
</dbReference>
<keyword evidence="4" id="KW-0804">Transcription</keyword>
<dbReference type="EMBL" id="MIGA01000002">
    <property type="protein sequence ID" value="OSY47786.1"/>
    <property type="molecule type" value="Genomic_DNA"/>
</dbReference>
<dbReference type="InterPro" id="IPR036390">
    <property type="entry name" value="WH_DNA-bd_sf"/>
</dbReference>
<evidence type="ECO:0000256" key="5">
    <source>
        <dbReference type="SAM" id="MobiDB-lite"/>
    </source>
</evidence>
<keyword evidence="3" id="KW-0238">DNA-binding</keyword>
<dbReference type="Pfam" id="PF03466">
    <property type="entry name" value="LysR_substrate"/>
    <property type="match status" value="1"/>
</dbReference>
<comment type="similarity">
    <text evidence="1">Belongs to the LysR transcriptional regulatory family.</text>
</comment>
<reference evidence="7 8" key="1">
    <citation type="submission" date="2016-09" db="EMBL/GenBank/DDBJ databases">
        <title>Streptomyces platensis DSM40041, a candidate organism with high potential of specific P450 cytochromes.</title>
        <authorList>
            <person name="Grumaz C."/>
            <person name="Vainshtein Y."/>
            <person name="Kirstahler P."/>
            <person name="Sohn K."/>
        </authorList>
    </citation>
    <scope>NUCLEOTIDE SEQUENCE [LARGE SCALE GENOMIC DNA]</scope>
    <source>
        <strain evidence="7 8">DSM 40041</strain>
    </source>
</reference>
<evidence type="ECO:0000313" key="8">
    <source>
        <dbReference type="Proteomes" id="UP000194225"/>
    </source>
</evidence>
<dbReference type="InterPro" id="IPR005119">
    <property type="entry name" value="LysR_subst-bd"/>
</dbReference>
<dbReference type="InterPro" id="IPR000847">
    <property type="entry name" value="LysR_HTH_N"/>
</dbReference>
<feature type="compositionally biased region" description="Basic and acidic residues" evidence="5">
    <location>
        <begin position="188"/>
        <end position="200"/>
    </location>
</feature>
<dbReference type="Proteomes" id="UP000194225">
    <property type="component" value="Unassembled WGS sequence"/>
</dbReference>
<gene>
    <name evidence="7" type="primary">gltC_2</name>
    <name evidence="7" type="ORF">BG653_00417</name>
</gene>
<dbReference type="Gene3D" id="1.10.10.10">
    <property type="entry name" value="Winged helix-like DNA-binding domain superfamily/Winged helix DNA-binding domain"/>
    <property type="match status" value="1"/>
</dbReference>
<dbReference type="SUPFAM" id="SSF46785">
    <property type="entry name" value="Winged helix' DNA-binding domain"/>
    <property type="match status" value="1"/>
</dbReference>
<evidence type="ECO:0000256" key="3">
    <source>
        <dbReference type="ARBA" id="ARBA00023125"/>
    </source>
</evidence>
<keyword evidence="8" id="KW-1185">Reference proteome</keyword>
<dbReference type="Pfam" id="PF00126">
    <property type="entry name" value="HTH_1"/>
    <property type="match status" value="1"/>
</dbReference>
<evidence type="ECO:0000259" key="6">
    <source>
        <dbReference type="PROSITE" id="PS50931"/>
    </source>
</evidence>
<feature type="domain" description="HTH lysR-type" evidence="6">
    <location>
        <begin position="36"/>
        <end position="88"/>
    </location>
</feature>
<feature type="region of interest" description="Disordered" evidence="5">
    <location>
        <begin position="179"/>
        <end position="200"/>
    </location>
</feature>
<proteinExistence type="inferred from homology"/>
<name>A0ABX3Y3T9_STRPT</name>
<evidence type="ECO:0000313" key="7">
    <source>
        <dbReference type="EMBL" id="OSY47786.1"/>
    </source>
</evidence>
<dbReference type="InterPro" id="IPR036388">
    <property type="entry name" value="WH-like_DNA-bd_sf"/>
</dbReference>
<protein>
    <submittedName>
        <fullName evidence="7">HTH-type transcriptional regulator GltC</fullName>
    </submittedName>
</protein>
<accession>A0ABX3Y3T9</accession>
<organism evidence="7 8">
    <name type="scientific">Streptomyces platensis</name>
    <dbReference type="NCBI Taxonomy" id="58346"/>
    <lineage>
        <taxon>Bacteria</taxon>
        <taxon>Bacillati</taxon>
        <taxon>Actinomycetota</taxon>
        <taxon>Actinomycetes</taxon>
        <taxon>Kitasatosporales</taxon>
        <taxon>Streptomycetaceae</taxon>
        <taxon>Streptomyces</taxon>
    </lineage>
</organism>
<sequence>MWWVHRKFPQRTVWHLRTVGAGVGRLRFPRMIDPRLQTLRVLHQRGTVTATAEALHLTPSTVSQQLRQLSARLGLELLEPAGRNVRLTPAALALVEHADALFARWEEARADLAGYGDGVAGRLRITGVATAIAGVIAPAVARLREELPRLAVEIGEDPGENRFELLLTGRADIAVVIPAPGGPPPGSRRADRELPPSDDARFTQRPVLEEPQDLLVPAGHRFAGRVAHGVTLAEAAGESWIRAGDPADQHQLLLTACASAGFTPRVRHDAVDWYAVAALVAHGFGICLIPRLAPVPERCPVVRVPLRGEPLPVRRFLAAVRRGSERRPPVARGLAALRAAAGEREAKGV</sequence>
<comment type="caution">
    <text evidence="7">The sequence shown here is derived from an EMBL/GenBank/DDBJ whole genome shotgun (WGS) entry which is preliminary data.</text>
</comment>
<evidence type="ECO:0000256" key="2">
    <source>
        <dbReference type="ARBA" id="ARBA00023015"/>
    </source>
</evidence>